<dbReference type="AlphaFoldDB" id="A0A9R1USQ0"/>
<dbReference type="Proteomes" id="UP000235145">
    <property type="component" value="Unassembled WGS sequence"/>
</dbReference>
<reference evidence="1 2" key="1">
    <citation type="journal article" date="2017" name="Nat. Commun.">
        <title>Genome assembly with in vitro proximity ligation data and whole-genome triplication in lettuce.</title>
        <authorList>
            <person name="Reyes-Chin-Wo S."/>
            <person name="Wang Z."/>
            <person name="Yang X."/>
            <person name="Kozik A."/>
            <person name="Arikit S."/>
            <person name="Song C."/>
            <person name="Xia L."/>
            <person name="Froenicke L."/>
            <person name="Lavelle D.O."/>
            <person name="Truco M.J."/>
            <person name="Xia R."/>
            <person name="Zhu S."/>
            <person name="Xu C."/>
            <person name="Xu H."/>
            <person name="Xu X."/>
            <person name="Cox K."/>
            <person name="Korf I."/>
            <person name="Meyers B.C."/>
            <person name="Michelmore R.W."/>
        </authorList>
    </citation>
    <scope>NUCLEOTIDE SEQUENCE [LARGE SCALE GENOMIC DNA]</scope>
    <source>
        <strain evidence="2">cv. Salinas</strain>
        <tissue evidence="1">Seedlings</tissue>
    </source>
</reference>
<protein>
    <recommendedName>
        <fullName evidence="3">DUF4219 domain-containing protein</fullName>
    </recommendedName>
</protein>
<name>A0A9R1USQ0_LACSA</name>
<gene>
    <name evidence="1" type="ORF">LSAT_V11C800397060</name>
</gene>
<organism evidence="1 2">
    <name type="scientific">Lactuca sativa</name>
    <name type="common">Garden lettuce</name>
    <dbReference type="NCBI Taxonomy" id="4236"/>
    <lineage>
        <taxon>Eukaryota</taxon>
        <taxon>Viridiplantae</taxon>
        <taxon>Streptophyta</taxon>
        <taxon>Embryophyta</taxon>
        <taxon>Tracheophyta</taxon>
        <taxon>Spermatophyta</taxon>
        <taxon>Magnoliopsida</taxon>
        <taxon>eudicotyledons</taxon>
        <taxon>Gunneridae</taxon>
        <taxon>Pentapetalae</taxon>
        <taxon>asterids</taxon>
        <taxon>campanulids</taxon>
        <taxon>Asterales</taxon>
        <taxon>Asteraceae</taxon>
        <taxon>Cichorioideae</taxon>
        <taxon>Cichorieae</taxon>
        <taxon>Lactucinae</taxon>
        <taxon>Lactuca</taxon>
    </lineage>
</organism>
<evidence type="ECO:0000313" key="1">
    <source>
        <dbReference type="EMBL" id="KAJ0193055.1"/>
    </source>
</evidence>
<evidence type="ECO:0008006" key="3">
    <source>
        <dbReference type="Google" id="ProtNLM"/>
    </source>
</evidence>
<sequence>MAGGSKDGGLKELVAQGTDVPFQCRRLTETNYTTWYIMIETVLRAYEHWDAINKDTVGEKKKYTTKGIIFQTLPENVLLQVSKHKNAEYVLESIKVWRVFGIPFENDILDFWLFQKS</sequence>
<accession>A0A9R1USQ0</accession>
<evidence type="ECO:0000313" key="2">
    <source>
        <dbReference type="Proteomes" id="UP000235145"/>
    </source>
</evidence>
<dbReference type="EMBL" id="NBSK02000008">
    <property type="protein sequence ID" value="KAJ0193055.1"/>
    <property type="molecule type" value="Genomic_DNA"/>
</dbReference>
<proteinExistence type="predicted"/>
<comment type="caution">
    <text evidence="1">The sequence shown here is derived from an EMBL/GenBank/DDBJ whole genome shotgun (WGS) entry which is preliminary data.</text>
</comment>
<keyword evidence="2" id="KW-1185">Reference proteome</keyword>